<dbReference type="PROSITE" id="PS00444">
    <property type="entry name" value="POLYPRENYL_SYNTHASE_2"/>
    <property type="match status" value="1"/>
</dbReference>
<dbReference type="InterPro" id="IPR000092">
    <property type="entry name" value="Polyprenyl_synt"/>
</dbReference>
<evidence type="ECO:0000256" key="4">
    <source>
        <dbReference type="ARBA" id="ARBA00022723"/>
    </source>
</evidence>
<gene>
    <name evidence="7" type="ordered locus">SpiGrapes_0822</name>
</gene>
<keyword evidence="8" id="KW-1185">Reference proteome</keyword>
<dbReference type="AlphaFoldDB" id="G8QQ73"/>
<dbReference type="InterPro" id="IPR008949">
    <property type="entry name" value="Isoprenoid_synthase_dom_sf"/>
</dbReference>
<evidence type="ECO:0000256" key="5">
    <source>
        <dbReference type="ARBA" id="ARBA00022842"/>
    </source>
</evidence>
<dbReference type="HOGENOM" id="CLU_014015_2_0_12"/>
<dbReference type="KEGG" id="sgp:SpiGrapes_0822"/>
<protein>
    <submittedName>
        <fullName evidence="7">Geranylgeranyl pyrophosphate synthase</fullName>
    </submittedName>
</protein>
<evidence type="ECO:0000256" key="3">
    <source>
        <dbReference type="ARBA" id="ARBA00022679"/>
    </source>
</evidence>
<proteinExistence type="inferred from homology"/>
<evidence type="ECO:0000313" key="8">
    <source>
        <dbReference type="Proteomes" id="UP000005632"/>
    </source>
</evidence>
<dbReference type="PANTHER" id="PTHR12001">
    <property type="entry name" value="GERANYLGERANYL PYROPHOSPHATE SYNTHASE"/>
    <property type="match status" value="1"/>
</dbReference>
<dbReference type="PROSITE" id="PS00723">
    <property type="entry name" value="POLYPRENYL_SYNTHASE_1"/>
    <property type="match status" value="1"/>
</dbReference>
<comment type="cofactor">
    <cofactor evidence="1">
        <name>Mg(2+)</name>
        <dbReference type="ChEBI" id="CHEBI:18420"/>
    </cofactor>
</comment>
<evidence type="ECO:0000256" key="1">
    <source>
        <dbReference type="ARBA" id="ARBA00001946"/>
    </source>
</evidence>
<dbReference type="GO" id="GO:0004659">
    <property type="term" value="F:prenyltransferase activity"/>
    <property type="evidence" value="ECO:0007669"/>
    <property type="project" value="InterPro"/>
</dbReference>
<dbReference type="eggNOG" id="COG0142">
    <property type="taxonomic scope" value="Bacteria"/>
</dbReference>
<dbReference type="Proteomes" id="UP000005632">
    <property type="component" value="Chromosome"/>
</dbReference>
<keyword evidence="5" id="KW-0460">Magnesium</keyword>
<dbReference type="GO" id="GO:0008299">
    <property type="term" value="P:isoprenoid biosynthetic process"/>
    <property type="evidence" value="ECO:0007669"/>
    <property type="project" value="InterPro"/>
</dbReference>
<evidence type="ECO:0000256" key="6">
    <source>
        <dbReference type="RuleBase" id="RU004466"/>
    </source>
</evidence>
<evidence type="ECO:0000256" key="2">
    <source>
        <dbReference type="ARBA" id="ARBA00006706"/>
    </source>
</evidence>
<evidence type="ECO:0000313" key="7">
    <source>
        <dbReference type="EMBL" id="AEV28650.1"/>
    </source>
</evidence>
<dbReference type="Gene3D" id="1.10.600.10">
    <property type="entry name" value="Farnesyl Diphosphate Synthase"/>
    <property type="match status" value="1"/>
</dbReference>
<sequence length="329" mass="36231">MNDFWNDEKDIQTELELVHDLIISTVDKAQGFIRPVLHSHVKTQGKLLRPALVLITSNLSGETDRNQAVRIASVLEFIHLASLVHDDIIDSAQKRRGNLTVFAQVGAKQAVLAGDYLLACAMSLLTGKEADMDNVVVSNALVRLCESELNQDAGQGNFFISEREYFKRIAGKTASLFALSCYAGSSTAKLPRELRKRCHRIGYSLGMAFQIQDDILDFTGSESKLGKTIGNDLRCGIPTLPLILALKTENEKSTLERPLHDLLAKNKSLSASATKKAVSLVLSLGGVEQAKVVADRYGNRALNDIQSLQHEKVEKQLSSLFEKLSIRSR</sequence>
<dbReference type="CDD" id="cd00685">
    <property type="entry name" value="Trans_IPPS_HT"/>
    <property type="match status" value="1"/>
</dbReference>
<keyword evidence="4" id="KW-0479">Metal-binding</keyword>
<dbReference type="Pfam" id="PF00348">
    <property type="entry name" value="polyprenyl_synt"/>
    <property type="match status" value="1"/>
</dbReference>
<accession>G8QQ73</accession>
<dbReference type="SFLD" id="SFLDS00005">
    <property type="entry name" value="Isoprenoid_Synthase_Type_I"/>
    <property type="match status" value="1"/>
</dbReference>
<dbReference type="InterPro" id="IPR033749">
    <property type="entry name" value="Polyprenyl_synt_CS"/>
</dbReference>
<dbReference type="OrthoDB" id="9805316at2"/>
<organism evidence="7 8">
    <name type="scientific">Sphaerochaeta pleomorpha (strain ATCC BAA-1885 / DSM 22778 / Grapes)</name>
    <dbReference type="NCBI Taxonomy" id="158190"/>
    <lineage>
        <taxon>Bacteria</taxon>
        <taxon>Pseudomonadati</taxon>
        <taxon>Spirochaetota</taxon>
        <taxon>Spirochaetia</taxon>
        <taxon>Spirochaetales</taxon>
        <taxon>Sphaerochaetaceae</taxon>
        <taxon>Sphaerochaeta</taxon>
    </lineage>
</organism>
<dbReference type="STRING" id="158190.SpiGrapes_0822"/>
<comment type="similarity">
    <text evidence="2 6">Belongs to the FPP/GGPP synthase family.</text>
</comment>
<dbReference type="GO" id="GO:0046872">
    <property type="term" value="F:metal ion binding"/>
    <property type="evidence" value="ECO:0007669"/>
    <property type="project" value="UniProtKB-KW"/>
</dbReference>
<name>G8QQ73_SPHPG</name>
<keyword evidence="3 6" id="KW-0808">Transferase</keyword>
<reference evidence="7 8" key="1">
    <citation type="submission" date="2011-11" db="EMBL/GenBank/DDBJ databases">
        <title>Complete sequence of Spirochaeta sp. grapes.</title>
        <authorList>
            <consortium name="US DOE Joint Genome Institute"/>
            <person name="Lucas S."/>
            <person name="Han J."/>
            <person name="Lapidus A."/>
            <person name="Cheng J.-F."/>
            <person name="Goodwin L."/>
            <person name="Pitluck S."/>
            <person name="Peters L."/>
            <person name="Ovchinnikova G."/>
            <person name="Munk A.C."/>
            <person name="Detter J.C."/>
            <person name="Han C."/>
            <person name="Tapia R."/>
            <person name="Land M."/>
            <person name="Hauser L."/>
            <person name="Kyrpides N."/>
            <person name="Ivanova N."/>
            <person name="Pagani I."/>
            <person name="Ritalahtilisa K."/>
            <person name="Loeffler F."/>
            <person name="Woyke T."/>
        </authorList>
    </citation>
    <scope>NUCLEOTIDE SEQUENCE [LARGE SCALE GENOMIC DNA]</scope>
    <source>
        <strain evidence="8">ATCC BAA-1885 / DSM 22778 / Grapes</strain>
    </source>
</reference>
<dbReference type="EMBL" id="CP003155">
    <property type="protein sequence ID" value="AEV28650.1"/>
    <property type="molecule type" value="Genomic_DNA"/>
</dbReference>
<dbReference type="PANTHER" id="PTHR12001:SF69">
    <property type="entry name" value="ALL TRANS-POLYPRENYL-DIPHOSPHATE SYNTHASE PDSS1"/>
    <property type="match status" value="1"/>
</dbReference>
<dbReference type="RefSeq" id="WP_014269499.1">
    <property type="nucleotide sequence ID" value="NC_016633.1"/>
</dbReference>
<dbReference type="SUPFAM" id="SSF48576">
    <property type="entry name" value="Terpenoid synthases"/>
    <property type="match status" value="1"/>
</dbReference>